<dbReference type="InterPro" id="IPR036880">
    <property type="entry name" value="Kunitz_BPTI_sf"/>
</dbReference>
<keyword evidence="1" id="KW-0732">Signal</keyword>
<dbReference type="InterPro" id="IPR002223">
    <property type="entry name" value="Kunitz_BPTI"/>
</dbReference>
<gene>
    <name evidence="3" type="ORF">V5799_027396</name>
</gene>
<dbReference type="GO" id="GO:0004867">
    <property type="term" value="F:serine-type endopeptidase inhibitor activity"/>
    <property type="evidence" value="ECO:0007669"/>
    <property type="project" value="InterPro"/>
</dbReference>
<name>A0AAQ4DFU4_AMBAM</name>
<dbReference type="EMBL" id="JARKHS020031282">
    <property type="protein sequence ID" value="KAK8761334.1"/>
    <property type="molecule type" value="Genomic_DNA"/>
</dbReference>
<evidence type="ECO:0000256" key="1">
    <source>
        <dbReference type="SAM" id="SignalP"/>
    </source>
</evidence>
<dbReference type="AlphaFoldDB" id="A0AAQ4DFU4"/>
<accession>A0AAQ4DFU4</accession>
<evidence type="ECO:0000313" key="3">
    <source>
        <dbReference type="EMBL" id="KAK8761334.1"/>
    </source>
</evidence>
<comment type="caution">
    <text evidence="3">The sequence shown here is derived from an EMBL/GenBank/DDBJ whole genome shotgun (WGS) entry which is preliminary data.</text>
</comment>
<feature type="signal peptide" evidence="1">
    <location>
        <begin position="1"/>
        <end position="16"/>
    </location>
</feature>
<evidence type="ECO:0000313" key="4">
    <source>
        <dbReference type="Proteomes" id="UP001321473"/>
    </source>
</evidence>
<feature type="domain" description="BPTI/Kunitz inhibitor" evidence="2">
    <location>
        <begin position="20"/>
        <end position="75"/>
    </location>
</feature>
<dbReference type="SUPFAM" id="SSF57362">
    <property type="entry name" value="BPTI-like"/>
    <property type="match status" value="1"/>
</dbReference>
<dbReference type="Proteomes" id="UP001321473">
    <property type="component" value="Unassembled WGS sequence"/>
</dbReference>
<dbReference type="PROSITE" id="PS50279">
    <property type="entry name" value="BPTI_KUNITZ_2"/>
    <property type="match status" value="1"/>
</dbReference>
<proteinExistence type="predicted"/>
<feature type="non-terminal residue" evidence="3">
    <location>
        <position position="76"/>
    </location>
</feature>
<keyword evidence="4" id="KW-1185">Reference proteome</keyword>
<sequence length="76" mass="8734">MILYLLALNLIVAALGDSRCQHFFIDDYTDCDNSALKSGYFYNDQFKTCIRYEYCGSQGAEEKSFEDENSCRSTCK</sequence>
<protein>
    <recommendedName>
        <fullName evidence="2">BPTI/Kunitz inhibitor domain-containing protein</fullName>
    </recommendedName>
</protein>
<evidence type="ECO:0000259" key="2">
    <source>
        <dbReference type="PROSITE" id="PS50279"/>
    </source>
</evidence>
<feature type="chain" id="PRO_5042883673" description="BPTI/Kunitz inhibitor domain-containing protein" evidence="1">
    <location>
        <begin position="17"/>
        <end position="76"/>
    </location>
</feature>
<reference evidence="3 4" key="1">
    <citation type="journal article" date="2023" name="Arcadia Sci">
        <title>De novo assembly of a long-read Amblyomma americanum tick genome.</title>
        <authorList>
            <person name="Chou S."/>
            <person name="Poskanzer K.E."/>
            <person name="Rollins M."/>
            <person name="Thuy-Boun P.S."/>
        </authorList>
    </citation>
    <scope>NUCLEOTIDE SEQUENCE [LARGE SCALE GENOMIC DNA]</scope>
    <source>
        <strain evidence="3">F_SG_1</strain>
        <tissue evidence="3">Salivary glands</tissue>
    </source>
</reference>
<organism evidence="3 4">
    <name type="scientific">Amblyomma americanum</name>
    <name type="common">Lone star tick</name>
    <dbReference type="NCBI Taxonomy" id="6943"/>
    <lineage>
        <taxon>Eukaryota</taxon>
        <taxon>Metazoa</taxon>
        <taxon>Ecdysozoa</taxon>
        <taxon>Arthropoda</taxon>
        <taxon>Chelicerata</taxon>
        <taxon>Arachnida</taxon>
        <taxon>Acari</taxon>
        <taxon>Parasitiformes</taxon>
        <taxon>Ixodida</taxon>
        <taxon>Ixodoidea</taxon>
        <taxon>Ixodidae</taxon>
        <taxon>Amblyomminae</taxon>
        <taxon>Amblyomma</taxon>
    </lineage>
</organism>